<dbReference type="Proteomes" id="UP000007590">
    <property type="component" value="Chromosome"/>
</dbReference>
<dbReference type="AlphaFoldDB" id="H8KS78"/>
<evidence type="ECO:0000256" key="1">
    <source>
        <dbReference type="SAM" id="SignalP"/>
    </source>
</evidence>
<evidence type="ECO:0000313" key="4">
    <source>
        <dbReference type="Proteomes" id="UP000007590"/>
    </source>
</evidence>
<feature type="chain" id="PRO_5003613835" evidence="1">
    <location>
        <begin position="35"/>
        <end position="196"/>
    </location>
</feature>
<accession>H8KS78</accession>
<feature type="signal peptide" evidence="1">
    <location>
        <begin position="1"/>
        <end position="34"/>
    </location>
</feature>
<name>H8KS78_SOLCM</name>
<evidence type="ECO:0000259" key="2">
    <source>
        <dbReference type="Pfam" id="PF04536"/>
    </source>
</evidence>
<keyword evidence="1" id="KW-0732">Signal</keyword>
<feature type="domain" description="TPM" evidence="2">
    <location>
        <begin position="68"/>
        <end position="193"/>
    </location>
</feature>
<dbReference type="KEGG" id="scn:Solca_2840"/>
<dbReference type="STRING" id="929556.Solca_2840"/>
<dbReference type="PANTHER" id="PTHR30373">
    <property type="entry name" value="UPF0603 PROTEIN YGCG"/>
    <property type="match status" value="1"/>
</dbReference>
<dbReference type="eggNOG" id="COG1512">
    <property type="taxonomic scope" value="Bacteria"/>
</dbReference>
<sequence>MLAQPLTQMNRIVKATYLLLLVTLVSSQSLLAQSADFLARVEKDEGYVKATNTQIAYKDGVPKPINFVSDYENLFKDSEEKELNKIISDFEGKTTVEIAVITVDATMVSKDDLDGYALKVAQKWGLGKPEKDNGVIILLSLGHRTLIMRGGSGIANRLNNTQINEIVASKATPQLKSGAYFLGIKDSVLALIDLLK</sequence>
<evidence type="ECO:0000313" key="3">
    <source>
        <dbReference type="EMBL" id="AFD07866.1"/>
    </source>
</evidence>
<dbReference type="InterPro" id="IPR007621">
    <property type="entry name" value="TPM_dom"/>
</dbReference>
<dbReference type="HOGENOM" id="CLU_035211_3_0_10"/>
<dbReference type="Gene3D" id="3.10.310.50">
    <property type="match status" value="1"/>
</dbReference>
<keyword evidence="4" id="KW-1185">Reference proteome</keyword>
<dbReference type="Pfam" id="PF04536">
    <property type="entry name" value="TPM_phosphatase"/>
    <property type="match status" value="1"/>
</dbReference>
<organism evidence="3 4">
    <name type="scientific">Solitalea canadensis (strain ATCC 29591 / DSM 3403 / JCM 21819 / LMG 8368 / NBRC 15130 / NCIMB 12057 / USAM 9D)</name>
    <name type="common">Flexibacter canadensis</name>
    <dbReference type="NCBI Taxonomy" id="929556"/>
    <lineage>
        <taxon>Bacteria</taxon>
        <taxon>Pseudomonadati</taxon>
        <taxon>Bacteroidota</taxon>
        <taxon>Sphingobacteriia</taxon>
        <taxon>Sphingobacteriales</taxon>
        <taxon>Sphingobacteriaceae</taxon>
        <taxon>Solitalea</taxon>
    </lineage>
</organism>
<dbReference type="PANTHER" id="PTHR30373:SF2">
    <property type="entry name" value="UPF0603 PROTEIN YGCG"/>
    <property type="match status" value="1"/>
</dbReference>
<proteinExistence type="predicted"/>
<dbReference type="EMBL" id="CP003349">
    <property type="protein sequence ID" value="AFD07866.1"/>
    <property type="molecule type" value="Genomic_DNA"/>
</dbReference>
<protein>
    <submittedName>
        <fullName evidence="3">Beta-propeller domain-containing protein, methanol dehydrogenase</fullName>
    </submittedName>
</protein>
<reference evidence="3" key="1">
    <citation type="submission" date="2012-02" db="EMBL/GenBank/DDBJ databases">
        <title>The complete genome of Solitalea canadensis DSM 3403.</title>
        <authorList>
            <consortium name="US DOE Joint Genome Institute (JGI-PGF)"/>
            <person name="Lucas S."/>
            <person name="Copeland A."/>
            <person name="Lapidus A."/>
            <person name="Glavina del Rio T."/>
            <person name="Dalin E."/>
            <person name="Tice H."/>
            <person name="Bruce D."/>
            <person name="Goodwin L."/>
            <person name="Pitluck S."/>
            <person name="Peters L."/>
            <person name="Ovchinnikova G."/>
            <person name="Lu M."/>
            <person name="Kyrpides N."/>
            <person name="Mavromatis K."/>
            <person name="Ivanova N."/>
            <person name="Brettin T."/>
            <person name="Detter J.C."/>
            <person name="Han C."/>
            <person name="Larimer F."/>
            <person name="Land M."/>
            <person name="Hauser L."/>
            <person name="Markowitz V."/>
            <person name="Cheng J.-F."/>
            <person name="Hugenholtz P."/>
            <person name="Woyke T."/>
            <person name="Wu D."/>
            <person name="Spring S."/>
            <person name="Schroeder M."/>
            <person name="Kopitz M."/>
            <person name="Brambilla E."/>
            <person name="Klenk H.-P."/>
            <person name="Eisen J.A."/>
        </authorList>
    </citation>
    <scope>NUCLEOTIDE SEQUENCE</scope>
    <source>
        <strain evidence="3">DSM 3403</strain>
    </source>
</reference>
<gene>
    <name evidence="3" type="ordered locus">Solca_2840</name>
</gene>